<comment type="caution">
    <text evidence="8">The sequence shown here is derived from an EMBL/GenBank/DDBJ whole genome shotgun (WGS) entry which is preliminary data.</text>
</comment>
<keyword evidence="3" id="KW-0227">DNA damage</keyword>
<keyword evidence="4" id="KW-0233">DNA recombination</keyword>
<evidence type="ECO:0000259" key="7">
    <source>
        <dbReference type="Pfam" id="PF11967"/>
    </source>
</evidence>
<evidence type="ECO:0000256" key="5">
    <source>
        <dbReference type="ARBA" id="ARBA00023204"/>
    </source>
</evidence>
<feature type="non-terminal residue" evidence="8">
    <location>
        <position position="144"/>
    </location>
</feature>
<dbReference type="NCBIfam" id="TIGR00613">
    <property type="entry name" value="reco"/>
    <property type="match status" value="1"/>
</dbReference>
<evidence type="ECO:0000256" key="3">
    <source>
        <dbReference type="ARBA" id="ARBA00022763"/>
    </source>
</evidence>
<dbReference type="AlphaFoldDB" id="A0A0F9GBJ7"/>
<dbReference type="SUPFAM" id="SSF50249">
    <property type="entry name" value="Nucleic acid-binding proteins"/>
    <property type="match status" value="1"/>
</dbReference>
<dbReference type="InterPro" id="IPR012340">
    <property type="entry name" value="NA-bd_OB-fold"/>
</dbReference>
<evidence type="ECO:0000256" key="6">
    <source>
        <dbReference type="ARBA" id="ARBA00033409"/>
    </source>
</evidence>
<gene>
    <name evidence="8" type="ORF">LCGC14_1846500</name>
</gene>
<dbReference type="Pfam" id="PF11967">
    <property type="entry name" value="RecO_N"/>
    <property type="match status" value="1"/>
</dbReference>
<dbReference type="InterPro" id="IPR022572">
    <property type="entry name" value="DNA_rep/recomb_RecO_N"/>
</dbReference>
<evidence type="ECO:0000256" key="2">
    <source>
        <dbReference type="ARBA" id="ARBA00021310"/>
    </source>
</evidence>
<keyword evidence="5" id="KW-0234">DNA repair</keyword>
<dbReference type="InterPro" id="IPR042242">
    <property type="entry name" value="RecO_C"/>
</dbReference>
<dbReference type="EMBL" id="LAZR01018484">
    <property type="protein sequence ID" value="KKL96234.1"/>
    <property type="molecule type" value="Genomic_DNA"/>
</dbReference>
<dbReference type="Gene3D" id="1.20.1440.120">
    <property type="entry name" value="Recombination protein O, C-terminal domain"/>
    <property type="match status" value="1"/>
</dbReference>
<organism evidence="8">
    <name type="scientific">marine sediment metagenome</name>
    <dbReference type="NCBI Taxonomy" id="412755"/>
    <lineage>
        <taxon>unclassified sequences</taxon>
        <taxon>metagenomes</taxon>
        <taxon>ecological metagenomes</taxon>
    </lineage>
</organism>
<evidence type="ECO:0000256" key="1">
    <source>
        <dbReference type="ARBA" id="ARBA00007452"/>
    </source>
</evidence>
<sequence length="144" mass="15614">MSTTDQAICLRTTDYSETSQVVHFLTRGGGVVRLLAKGSKRPKSKSGGRIDLFSEGRCVFAGKSGSALGTLMEFSEMTSHSPLRRDLRRLNAGLFMLEACAALLGEGDPQPETFDLLHSVLARLGQADASPAAVLAYFQYRMLK</sequence>
<dbReference type="Gene3D" id="2.40.50.140">
    <property type="entry name" value="Nucleic acid-binding proteins"/>
    <property type="match status" value="1"/>
</dbReference>
<dbReference type="GO" id="GO:0006310">
    <property type="term" value="P:DNA recombination"/>
    <property type="evidence" value="ECO:0007669"/>
    <property type="project" value="UniProtKB-KW"/>
</dbReference>
<accession>A0A0F9GBJ7</accession>
<comment type="similarity">
    <text evidence="1">Belongs to the RecO family.</text>
</comment>
<dbReference type="PANTHER" id="PTHR33991">
    <property type="entry name" value="DNA REPAIR PROTEIN RECO"/>
    <property type="match status" value="1"/>
</dbReference>
<dbReference type="PANTHER" id="PTHR33991:SF1">
    <property type="entry name" value="DNA REPAIR PROTEIN RECO"/>
    <property type="match status" value="1"/>
</dbReference>
<dbReference type="SUPFAM" id="SSF57863">
    <property type="entry name" value="ArfGap/RecO-like zinc finger"/>
    <property type="match status" value="1"/>
</dbReference>
<protein>
    <recommendedName>
        <fullName evidence="2">DNA repair protein RecO</fullName>
    </recommendedName>
    <alternativeName>
        <fullName evidence="6">Recombination protein O</fullName>
    </alternativeName>
</protein>
<dbReference type="GO" id="GO:0006302">
    <property type="term" value="P:double-strand break repair"/>
    <property type="evidence" value="ECO:0007669"/>
    <property type="project" value="TreeGrafter"/>
</dbReference>
<dbReference type="InterPro" id="IPR003717">
    <property type="entry name" value="RecO"/>
</dbReference>
<dbReference type="Pfam" id="PF02565">
    <property type="entry name" value="RecO_C"/>
    <property type="match status" value="1"/>
</dbReference>
<name>A0A0F9GBJ7_9ZZZZ</name>
<evidence type="ECO:0000313" key="8">
    <source>
        <dbReference type="EMBL" id="KKL96234.1"/>
    </source>
</evidence>
<feature type="domain" description="DNA replication/recombination mediator RecO N-terminal" evidence="7">
    <location>
        <begin position="1"/>
        <end position="73"/>
    </location>
</feature>
<reference evidence="8" key="1">
    <citation type="journal article" date="2015" name="Nature">
        <title>Complex archaea that bridge the gap between prokaryotes and eukaryotes.</title>
        <authorList>
            <person name="Spang A."/>
            <person name="Saw J.H."/>
            <person name="Jorgensen S.L."/>
            <person name="Zaremba-Niedzwiedzka K."/>
            <person name="Martijn J."/>
            <person name="Lind A.E."/>
            <person name="van Eijk R."/>
            <person name="Schleper C."/>
            <person name="Guy L."/>
            <person name="Ettema T.J."/>
        </authorList>
    </citation>
    <scope>NUCLEOTIDE SEQUENCE</scope>
</reference>
<evidence type="ECO:0000256" key="4">
    <source>
        <dbReference type="ARBA" id="ARBA00023172"/>
    </source>
</evidence>
<dbReference type="InterPro" id="IPR037278">
    <property type="entry name" value="ARFGAP/RecO"/>
</dbReference>
<dbReference type="GO" id="GO:0043590">
    <property type="term" value="C:bacterial nucleoid"/>
    <property type="evidence" value="ECO:0007669"/>
    <property type="project" value="TreeGrafter"/>
</dbReference>
<proteinExistence type="inferred from homology"/>